<reference evidence="2" key="1">
    <citation type="journal article" date="2013" name="Nature">
        <title>Draft genome of the wheat A-genome progenitor Triticum urartu.</title>
        <authorList>
            <person name="Ling H.Q."/>
            <person name="Zhao S."/>
            <person name="Liu D."/>
            <person name="Wang J."/>
            <person name="Sun H."/>
            <person name="Zhang C."/>
            <person name="Fan H."/>
            <person name="Li D."/>
            <person name="Dong L."/>
            <person name="Tao Y."/>
            <person name="Gao C."/>
            <person name="Wu H."/>
            <person name="Li Y."/>
            <person name="Cui Y."/>
            <person name="Guo X."/>
            <person name="Zheng S."/>
            <person name="Wang B."/>
            <person name="Yu K."/>
            <person name="Liang Q."/>
            <person name="Yang W."/>
            <person name="Lou X."/>
            <person name="Chen J."/>
            <person name="Feng M."/>
            <person name="Jian J."/>
            <person name="Zhang X."/>
            <person name="Luo G."/>
            <person name="Jiang Y."/>
            <person name="Liu J."/>
            <person name="Wang Z."/>
            <person name="Sha Y."/>
            <person name="Zhang B."/>
            <person name="Wu H."/>
            <person name="Tang D."/>
            <person name="Shen Q."/>
            <person name="Xue P."/>
            <person name="Zou S."/>
            <person name="Wang X."/>
            <person name="Liu X."/>
            <person name="Wang F."/>
            <person name="Yang Y."/>
            <person name="An X."/>
            <person name="Dong Z."/>
            <person name="Zhang K."/>
            <person name="Zhang X."/>
            <person name="Luo M.C."/>
            <person name="Dvorak J."/>
            <person name="Tong Y."/>
            <person name="Wang J."/>
            <person name="Yang H."/>
            <person name="Li Z."/>
            <person name="Wang D."/>
            <person name="Zhang A."/>
            <person name="Wang J."/>
        </authorList>
    </citation>
    <scope>NUCLEOTIDE SEQUENCE</scope>
</reference>
<accession>M7YW33</accession>
<feature type="region of interest" description="Disordered" evidence="1">
    <location>
        <begin position="1"/>
        <end position="27"/>
    </location>
</feature>
<dbReference type="EMBL" id="KD214985">
    <property type="protein sequence ID" value="EMS51812.1"/>
    <property type="molecule type" value="Genomic_DNA"/>
</dbReference>
<sequence length="84" mass="8894">MRSVGHGEAETCTSDAHLSRRPPAVAPPLRTWATHTKASCPTAQVRLLLQGDHLDGRLLVALLAGSSPARQPQPSLPTRSPLPS</sequence>
<feature type="region of interest" description="Disordered" evidence="1">
    <location>
        <begin position="65"/>
        <end position="84"/>
    </location>
</feature>
<proteinExistence type="predicted"/>
<evidence type="ECO:0000256" key="1">
    <source>
        <dbReference type="SAM" id="MobiDB-lite"/>
    </source>
</evidence>
<organism evidence="2">
    <name type="scientific">Triticum urartu</name>
    <name type="common">Red wild einkorn</name>
    <name type="synonym">Crithodium urartu</name>
    <dbReference type="NCBI Taxonomy" id="4572"/>
    <lineage>
        <taxon>Eukaryota</taxon>
        <taxon>Viridiplantae</taxon>
        <taxon>Streptophyta</taxon>
        <taxon>Embryophyta</taxon>
        <taxon>Tracheophyta</taxon>
        <taxon>Spermatophyta</taxon>
        <taxon>Magnoliopsida</taxon>
        <taxon>Liliopsida</taxon>
        <taxon>Poales</taxon>
        <taxon>Poaceae</taxon>
        <taxon>BOP clade</taxon>
        <taxon>Pooideae</taxon>
        <taxon>Triticodae</taxon>
        <taxon>Triticeae</taxon>
        <taxon>Triticinae</taxon>
        <taxon>Triticum</taxon>
    </lineage>
</organism>
<dbReference type="AlphaFoldDB" id="M7YW33"/>
<gene>
    <name evidence="2" type="ORF">TRIUR3_28397</name>
</gene>
<name>M7YW33_TRIUA</name>
<protein>
    <submittedName>
        <fullName evidence="2">Uncharacterized protein</fullName>
    </submittedName>
</protein>
<evidence type="ECO:0000313" key="2">
    <source>
        <dbReference type="EMBL" id="EMS51812.1"/>
    </source>
</evidence>
<feature type="compositionally biased region" description="Polar residues" evidence="1">
    <location>
        <begin position="68"/>
        <end position="78"/>
    </location>
</feature>